<evidence type="ECO:0000313" key="2">
    <source>
        <dbReference type="Proteomes" id="UP000616151"/>
    </source>
</evidence>
<organism evidence="1 2">
    <name type="scientific">Taklimakanibacter albus</name>
    <dbReference type="NCBI Taxonomy" id="2800327"/>
    <lineage>
        <taxon>Bacteria</taxon>
        <taxon>Pseudomonadati</taxon>
        <taxon>Pseudomonadota</taxon>
        <taxon>Alphaproteobacteria</taxon>
        <taxon>Hyphomicrobiales</taxon>
        <taxon>Aestuariivirgaceae</taxon>
        <taxon>Taklimakanibacter</taxon>
    </lineage>
</organism>
<name>A0ACC5R2C6_9HYPH</name>
<dbReference type="Proteomes" id="UP000616151">
    <property type="component" value="Unassembled WGS sequence"/>
</dbReference>
<keyword evidence="2" id="KW-1185">Reference proteome</keyword>
<evidence type="ECO:0000313" key="1">
    <source>
        <dbReference type="EMBL" id="MBK1866799.1"/>
    </source>
</evidence>
<dbReference type="EMBL" id="JAENHL010000006">
    <property type="protein sequence ID" value="MBK1866799.1"/>
    <property type="molecule type" value="Genomic_DNA"/>
</dbReference>
<reference evidence="1" key="1">
    <citation type="submission" date="2021-01" db="EMBL/GenBank/DDBJ databases">
        <authorList>
            <person name="Sun Q."/>
        </authorList>
    </citation>
    <scope>NUCLEOTIDE SEQUENCE</scope>
    <source>
        <strain evidence="1">YIM B02566</strain>
    </source>
</reference>
<comment type="caution">
    <text evidence="1">The sequence shown here is derived from an EMBL/GenBank/DDBJ whole genome shotgun (WGS) entry which is preliminary data.</text>
</comment>
<accession>A0ACC5R2C6</accession>
<gene>
    <name evidence="1" type="ORF">JHL16_10580</name>
</gene>
<proteinExistence type="predicted"/>
<sequence>MALRHLLRLSALFCLGLSGCVGGNPIANSIGLAQAGVITAQEKARYQSMSCTELGQIEANYETGLTASPAAKKYGGKAPAGKQAIVTEVITTRLAYLNTVKASKGC</sequence>
<protein>
    <submittedName>
        <fullName evidence="1">Uncharacterized protein</fullName>
    </submittedName>
</protein>